<name>A0ABD0Y1I1_9HEMI</name>
<evidence type="ECO:0000256" key="1">
    <source>
        <dbReference type="ARBA" id="ARBA00022729"/>
    </source>
</evidence>
<dbReference type="PANTHER" id="PTHR21112">
    <property type="entry name" value="CHEMOSENSORY PROTEIN A 29A-RELATED"/>
    <property type="match status" value="1"/>
</dbReference>
<evidence type="ECO:0000313" key="4">
    <source>
        <dbReference type="Proteomes" id="UP001558652"/>
    </source>
</evidence>
<dbReference type="Gene3D" id="2.70.220.10">
    <property type="entry name" value="Ganglioside GM2 activator"/>
    <property type="match status" value="1"/>
</dbReference>
<dbReference type="AlphaFoldDB" id="A0ABD0Y1I1"/>
<gene>
    <name evidence="3" type="ORF">AAG570_004370</name>
</gene>
<feature type="signal peptide" evidence="2">
    <location>
        <begin position="1"/>
        <end position="19"/>
    </location>
</feature>
<dbReference type="EMBL" id="JBFDAA010000016">
    <property type="protein sequence ID" value="KAL1117042.1"/>
    <property type="molecule type" value="Genomic_DNA"/>
</dbReference>
<feature type="chain" id="PRO_5044774694" evidence="2">
    <location>
        <begin position="20"/>
        <end position="190"/>
    </location>
</feature>
<proteinExistence type="predicted"/>
<reference evidence="3 4" key="1">
    <citation type="submission" date="2024-07" db="EMBL/GenBank/DDBJ databases">
        <title>Chromosome-level genome assembly of the water stick insect Ranatra chinensis (Heteroptera: Nepidae).</title>
        <authorList>
            <person name="Liu X."/>
        </authorList>
    </citation>
    <scope>NUCLEOTIDE SEQUENCE [LARGE SCALE GENOMIC DNA]</scope>
    <source>
        <strain evidence="3">Cailab_2021Rc</strain>
        <tissue evidence="3">Muscle</tissue>
    </source>
</reference>
<organism evidence="3 4">
    <name type="scientific">Ranatra chinensis</name>
    <dbReference type="NCBI Taxonomy" id="642074"/>
    <lineage>
        <taxon>Eukaryota</taxon>
        <taxon>Metazoa</taxon>
        <taxon>Ecdysozoa</taxon>
        <taxon>Arthropoda</taxon>
        <taxon>Hexapoda</taxon>
        <taxon>Insecta</taxon>
        <taxon>Pterygota</taxon>
        <taxon>Neoptera</taxon>
        <taxon>Paraneoptera</taxon>
        <taxon>Hemiptera</taxon>
        <taxon>Heteroptera</taxon>
        <taxon>Panheteroptera</taxon>
        <taxon>Nepomorpha</taxon>
        <taxon>Nepidae</taxon>
        <taxon>Ranatrinae</taxon>
        <taxon>Ranatra</taxon>
    </lineage>
</organism>
<accession>A0ABD0Y1I1</accession>
<protein>
    <submittedName>
        <fullName evidence="3">Uncharacterized protein</fullName>
    </submittedName>
</protein>
<keyword evidence="4" id="KW-1185">Reference proteome</keyword>
<sequence length="190" mass="20785">MPAVLKVIAGAAVILVVAARPEGIPVVTPFAGPYAMIPKSMSNCNDPGTNKLRILSSKLNKINRTAFWYSTQIILPVTIDDDVSMDLVLWVSGNGGWKLLTDHKMPNACRVFQTYVPGFAKLFLKMVGKEECPLPAGNYTFDSGIFQGLNIKAFPVFPYGLHRGDLSFLHKGRKIGCKSATFEVVPRGKK</sequence>
<evidence type="ECO:0000313" key="3">
    <source>
        <dbReference type="EMBL" id="KAL1117042.1"/>
    </source>
</evidence>
<dbReference type="InterPro" id="IPR036846">
    <property type="entry name" value="GM2-AP_sf"/>
</dbReference>
<dbReference type="PANTHER" id="PTHR21112:SF0">
    <property type="entry name" value="CHEMOSENSORY PROTEIN A 29A-RELATED"/>
    <property type="match status" value="1"/>
</dbReference>
<comment type="caution">
    <text evidence="3">The sequence shown here is derived from an EMBL/GenBank/DDBJ whole genome shotgun (WGS) entry which is preliminary data.</text>
</comment>
<keyword evidence="1 2" id="KW-0732">Signal</keyword>
<evidence type="ECO:0000256" key="2">
    <source>
        <dbReference type="SAM" id="SignalP"/>
    </source>
</evidence>
<dbReference type="Proteomes" id="UP001558652">
    <property type="component" value="Unassembled WGS sequence"/>
</dbReference>